<dbReference type="Gene3D" id="1.10.10.10">
    <property type="entry name" value="Winged helix-like DNA-binding domain superfamily/Winged helix DNA-binding domain"/>
    <property type="match status" value="1"/>
</dbReference>
<dbReference type="Proteomes" id="UP001493153">
    <property type="component" value="Chromosome"/>
</dbReference>
<protein>
    <submittedName>
        <fullName evidence="1">Transposase</fullName>
    </submittedName>
</protein>
<dbReference type="RefSeq" id="WP_422393295.1">
    <property type="nucleotide sequence ID" value="NZ_CP062176.1"/>
</dbReference>
<accession>A0ABZ2Q045</accession>
<dbReference type="InterPro" id="IPR010921">
    <property type="entry name" value="Trp_repressor/repl_initiator"/>
</dbReference>
<evidence type="ECO:0000313" key="1">
    <source>
        <dbReference type="EMBL" id="WXK39525.1"/>
    </source>
</evidence>
<name>A0ABZ2Q045_9BURK</name>
<dbReference type="InterPro" id="IPR002514">
    <property type="entry name" value="Transposase_8"/>
</dbReference>
<gene>
    <name evidence="1" type="ORF">IHE29_09690</name>
</gene>
<sequence>MGRYTEQQKLRVVEDYLSGQSGLKTVDKRHDVDISAVRSWVAAYREHGDSS</sequence>
<dbReference type="EMBL" id="CP062176">
    <property type="protein sequence ID" value="WXK39525.1"/>
    <property type="molecule type" value="Genomic_DNA"/>
</dbReference>
<keyword evidence="2" id="KW-1185">Reference proteome</keyword>
<reference evidence="1 2" key="1">
    <citation type="submission" date="2020-09" db="EMBL/GenBank/DDBJ databases">
        <title>Genome sequences of Mycetohabitans spp.</title>
        <authorList>
            <person name="Carter M.E."/>
            <person name="Carpenter S.C.D."/>
            <person name="Bogdanove A.J."/>
        </authorList>
    </citation>
    <scope>NUCLEOTIDE SEQUENCE [LARGE SCALE GENOMIC DNA]</scope>
    <source>
        <strain evidence="1 2">B12</strain>
    </source>
</reference>
<proteinExistence type="predicted"/>
<dbReference type="InterPro" id="IPR036388">
    <property type="entry name" value="WH-like_DNA-bd_sf"/>
</dbReference>
<dbReference type="SUPFAM" id="SSF48295">
    <property type="entry name" value="TrpR-like"/>
    <property type="match status" value="1"/>
</dbReference>
<organism evidence="1 2">
    <name type="scientific">Mycetohabitans rhizoxinica</name>
    <dbReference type="NCBI Taxonomy" id="412963"/>
    <lineage>
        <taxon>Bacteria</taxon>
        <taxon>Pseudomonadati</taxon>
        <taxon>Pseudomonadota</taxon>
        <taxon>Betaproteobacteria</taxon>
        <taxon>Burkholderiales</taxon>
        <taxon>Burkholderiaceae</taxon>
        <taxon>Mycetohabitans</taxon>
    </lineage>
</organism>
<dbReference type="Pfam" id="PF01527">
    <property type="entry name" value="HTH_Tnp_1"/>
    <property type="match status" value="1"/>
</dbReference>
<evidence type="ECO:0000313" key="2">
    <source>
        <dbReference type="Proteomes" id="UP001493153"/>
    </source>
</evidence>